<proteinExistence type="predicted"/>
<keyword evidence="3" id="KW-1185">Reference proteome</keyword>
<evidence type="ECO:0000313" key="3">
    <source>
        <dbReference type="Proteomes" id="UP001500063"/>
    </source>
</evidence>
<evidence type="ECO:0000313" key="2">
    <source>
        <dbReference type="EMBL" id="GAA0352076.1"/>
    </source>
</evidence>
<evidence type="ECO:0000256" key="1">
    <source>
        <dbReference type="SAM" id="Phobius"/>
    </source>
</evidence>
<keyword evidence="1" id="KW-1133">Transmembrane helix</keyword>
<dbReference type="EMBL" id="BAAABW010000016">
    <property type="protein sequence ID" value="GAA0352076.1"/>
    <property type="molecule type" value="Genomic_DNA"/>
</dbReference>
<sequence>MSAGFVAACGGGALRARPQTPDGLFWLASVLVMIHMVIHRIVLDLGISRQSEVPEAPPGGVNVDKSL</sequence>
<protein>
    <submittedName>
        <fullName evidence="2">Uncharacterized protein</fullName>
    </submittedName>
</protein>
<accession>A0ABN0X1I6</accession>
<gene>
    <name evidence="2" type="ORF">GCM10010319_31470</name>
</gene>
<reference evidence="2 3" key="1">
    <citation type="journal article" date="2019" name="Int. J. Syst. Evol. Microbiol.">
        <title>The Global Catalogue of Microorganisms (GCM) 10K type strain sequencing project: providing services to taxonomists for standard genome sequencing and annotation.</title>
        <authorList>
            <consortium name="The Broad Institute Genomics Platform"/>
            <consortium name="The Broad Institute Genome Sequencing Center for Infectious Disease"/>
            <person name="Wu L."/>
            <person name="Ma J."/>
        </authorList>
    </citation>
    <scope>NUCLEOTIDE SEQUENCE [LARGE SCALE GENOMIC DNA]</scope>
    <source>
        <strain evidence="2 3">JCM 4565</strain>
    </source>
</reference>
<dbReference type="Proteomes" id="UP001500063">
    <property type="component" value="Unassembled WGS sequence"/>
</dbReference>
<comment type="caution">
    <text evidence="2">The sequence shown here is derived from an EMBL/GenBank/DDBJ whole genome shotgun (WGS) entry which is preliminary data.</text>
</comment>
<keyword evidence="1" id="KW-0472">Membrane</keyword>
<keyword evidence="1" id="KW-0812">Transmembrane</keyword>
<organism evidence="2 3">
    <name type="scientific">Streptomyces blastmyceticus</name>
    <dbReference type="NCBI Taxonomy" id="68180"/>
    <lineage>
        <taxon>Bacteria</taxon>
        <taxon>Bacillati</taxon>
        <taxon>Actinomycetota</taxon>
        <taxon>Actinomycetes</taxon>
        <taxon>Kitasatosporales</taxon>
        <taxon>Streptomycetaceae</taxon>
        <taxon>Streptomyces</taxon>
    </lineage>
</organism>
<name>A0ABN0X1I6_9ACTN</name>
<feature type="transmembrane region" description="Helical" evidence="1">
    <location>
        <begin position="25"/>
        <end position="43"/>
    </location>
</feature>